<name>A0A1X0ZN20_PSEPU</name>
<evidence type="ECO:0000313" key="2">
    <source>
        <dbReference type="Proteomes" id="UP000193675"/>
    </source>
</evidence>
<protein>
    <submittedName>
        <fullName evidence="1">Uncharacterized protein</fullName>
    </submittedName>
</protein>
<organism evidence="1 2">
    <name type="scientific">Pseudomonas putida</name>
    <name type="common">Arthrobacter siderocapsulatus</name>
    <dbReference type="NCBI Taxonomy" id="303"/>
    <lineage>
        <taxon>Bacteria</taxon>
        <taxon>Pseudomonadati</taxon>
        <taxon>Pseudomonadota</taxon>
        <taxon>Gammaproteobacteria</taxon>
        <taxon>Pseudomonadales</taxon>
        <taxon>Pseudomonadaceae</taxon>
        <taxon>Pseudomonas</taxon>
    </lineage>
</organism>
<dbReference type="AlphaFoldDB" id="A0A1X0ZN20"/>
<dbReference type="EMBL" id="NBWC01000049">
    <property type="protein sequence ID" value="ORL58869.1"/>
    <property type="molecule type" value="Genomic_DNA"/>
</dbReference>
<dbReference type="Proteomes" id="UP000193675">
    <property type="component" value="Unassembled WGS sequence"/>
</dbReference>
<comment type="caution">
    <text evidence="1">The sequence shown here is derived from an EMBL/GenBank/DDBJ whole genome shotgun (WGS) entry which is preliminary data.</text>
</comment>
<reference evidence="1 2" key="1">
    <citation type="submission" date="2017-04" db="EMBL/GenBank/DDBJ databases">
        <title>Presence of VIM-2 positive Pseudomonas species in chickens and their surrounding environment.</title>
        <authorList>
            <person name="Zhang R."/>
        </authorList>
    </citation>
    <scope>NUCLEOTIDE SEQUENCE [LARGE SCALE GENOMIC DNA]</scope>
    <source>
        <strain evidence="1 2">DZ-C18</strain>
    </source>
</reference>
<gene>
    <name evidence="1" type="ORF">B7H17_25430</name>
</gene>
<proteinExistence type="predicted"/>
<accession>A0A1X0ZN20</accession>
<sequence length="132" mass="15200">MYHVLDYTPGRIVTKGFTKTLMDQKDLLPIDHLGTTRRNKKSIGAYPVDPSGDFVPIWNTELLKDLNVQLRSLFMVHLHERLERSARLLVILFYKQSYRQFEVLELCLGELTWLEFRLVSLTGAGDAPAHGN</sequence>
<evidence type="ECO:0000313" key="1">
    <source>
        <dbReference type="EMBL" id="ORL58869.1"/>
    </source>
</evidence>